<dbReference type="EMBL" id="SSTE01011953">
    <property type="protein sequence ID" value="KAA0049870.1"/>
    <property type="molecule type" value="Genomic_DNA"/>
</dbReference>
<dbReference type="EMBL" id="SSTD01013124">
    <property type="protein sequence ID" value="TYK07608.1"/>
    <property type="molecule type" value="Genomic_DNA"/>
</dbReference>
<accession>A0A5D3C8V3</accession>
<organism evidence="2 4">
    <name type="scientific">Cucumis melo var. makuwa</name>
    <name type="common">Oriental melon</name>
    <dbReference type="NCBI Taxonomy" id="1194695"/>
    <lineage>
        <taxon>Eukaryota</taxon>
        <taxon>Viridiplantae</taxon>
        <taxon>Streptophyta</taxon>
        <taxon>Embryophyta</taxon>
        <taxon>Tracheophyta</taxon>
        <taxon>Spermatophyta</taxon>
        <taxon>Magnoliopsida</taxon>
        <taxon>eudicotyledons</taxon>
        <taxon>Gunneridae</taxon>
        <taxon>Pentapetalae</taxon>
        <taxon>rosids</taxon>
        <taxon>fabids</taxon>
        <taxon>Cucurbitales</taxon>
        <taxon>Cucurbitaceae</taxon>
        <taxon>Benincaseae</taxon>
        <taxon>Cucumis</taxon>
    </lineage>
</organism>
<dbReference type="Proteomes" id="UP000321393">
    <property type="component" value="Unassembled WGS sequence"/>
</dbReference>
<proteinExistence type="predicted"/>
<dbReference type="Proteomes" id="UP000321947">
    <property type="component" value="Unassembled WGS sequence"/>
</dbReference>
<evidence type="ECO:0000313" key="1">
    <source>
        <dbReference type="EMBL" id="KAA0049870.1"/>
    </source>
</evidence>
<comment type="caution">
    <text evidence="2">The sequence shown here is derived from an EMBL/GenBank/DDBJ whole genome shotgun (WGS) entry which is preliminary data.</text>
</comment>
<sequence length="98" mass="11158">MQSKKREAKPEQDDDVIAVVVEMENAYVWETQLLQENLVSESLLNRAGLKIVLKGDKVVLTKNGEFVGFPTESWAKLPTNSRKDMHQIFPIESLRMLG</sequence>
<protein>
    <submittedName>
        <fullName evidence="2">Ty1-copia retrotransposon protein</fullName>
    </submittedName>
</protein>
<dbReference type="AlphaFoldDB" id="A0A5D3C8V3"/>
<reference evidence="3 4" key="1">
    <citation type="submission" date="2019-08" db="EMBL/GenBank/DDBJ databases">
        <title>Draft genome sequences of two oriental melons (Cucumis melo L. var makuwa).</title>
        <authorList>
            <person name="Kwon S.-Y."/>
        </authorList>
    </citation>
    <scope>NUCLEOTIDE SEQUENCE [LARGE SCALE GENOMIC DNA]</scope>
    <source>
        <strain evidence="4">cv. Chang Bougi</strain>
        <strain evidence="3">cv. SW 3</strain>
        <tissue evidence="2">Leaf</tissue>
    </source>
</reference>
<dbReference type="OrthoDB" id="2596766at2759"/>
<evidence type="ECO:0000313" key="3">
    <source>
        <dbReference type="Proteomes" id="UP000321393"/>
    </source>
</evidence>
<evidence type="ECO:0000313" key="4">
    <source>
        <dbReference type="Proteomes" id="UP000321947"/>
    </source>
</evidence>
<name>A0A5D3C8V3_CUCMM</name>
<gene>
    <name evidence="2" type="ORF">E5676_scaffold105G00020</name>
    <name evidence="1" type="ORF">E6C27_scaffold13G00150</name>
</gene>
<evidence type="ECO:0000313" key="2">
    <source>
        <dbReference type="EMBL" id="TYK07608.1"/>
    </source>
</evidence>